<accession>A0ABW7TW28</accession>
<dbReference type="GeneID" id="93506664"/>
<proteinExistence type="predicted"/>
<reference evidence="1 2" key="1">
    <citation type="submission" date="2024-10" db="EMBL/GenBank/DDBJ databases">
        <title>The Natural Products Discovery Center: Release of the First 8490 Sequenced Strains for Exploring Actinobacteria Biosynthetic Diversity.</title>
        <authorList>
            <person name="Kalkreuter E."/>
            <person name="Kautsar S.A."/>
            <person name="Yang D."/>
            <person name="Bader C.D."/>
            <person name="Teijaro C.N."/>
            <person name="Fluegel L."/>
            <person name="Davis C.M."/>
            <person name="Simpson J.R."/>
            <person name="Lauterbach L."/>
            <person name="Steele A.D."/>
            <person name="Gui C."/>
            <person name="Meng S."/>
            <person name="Li G."/>
            <person name="Viehrig K."/>
            <person name="Ye F."/>
            <person name="Su P."/>
            <person name="Kiefer A.F."/>
            <person name="Nichols A."/>
            <person name="Cepeda A.J."/>
            <person name="Yan W."/>
            <person name="Fan B."/>
            <person name="Jiang Y."/>
            <person name="Adhikari A."/>
            <person name="Zheng C.-J."/>
            <person name="Schuster L."/>
            <person name="Cowan T.M."/>
            <person name="Smanski M.J."/>
            <person name="Chevrette M.G."/>
            <person name="De Carvalho L.P.S."/>
            <person name="Shen B."/>
        </authorList>
    </citation>
    <scope>NUCLEOTIDE SEQUENCE [LARGE SCALE GENOMIC DNA]</scope>
    <source>
        <strain evidence="1 2">NPDC020568</strain>
    </source>
</reference>
<protein>
    <submittedName>
        <fullName evidence="1">Uncharacterized protein</fullName>
    </submittedName>
</protein>
<comment type="caution">
    <text evidence="1">The sequence shown here is derived from an EMBL/GenBank/DDBJ whole genome shotgun (WGS) entry which is preliminary data.</text>
</comment>
<keyword evidence="2" id="KW-1185">Reference proteome</keyword>
<evidence type="ECO:0000313" key="1">
    <source>
        <dbReference type="EMBL" id="MFI1463475.1"/>
    </source>
</evidence>
<dbReference type="RefSeq" id="WP_033243204.1">
    <property type="nucleotide sequence ID" value="NZ_JBIRUQ010000005.1"/>
</dbReference>
<dbReference type="Proteomes" id="UP001611263">
    <property type="component" value="Unassembled WGS sequence"/>
</dbReference>
<sequence length="61" mass="7076">MLFIGRYDNNEPLIETIADVSDPAEMVVFHAMMLRPKQVQMLGLESYIDPLDLAPQREERK</sequence>
<name>A0ABW7TW28_9NOCA</name>
<gene>
    <name evidence="1" type="ORF">ACH4WX_22380</name>
</gene>
<dbReference type="EMBL" id="JBIRUQ010000005">
    <property type="protein sequence ID" value="MFI1463475.1"/>
    <property type="molecule type" value="Genomic_DNA"/>
</dbReference>
<organism evidence="1 2">
    <name type="scientific">Nocardia carnea</name>
    <dbReference type="NCBI Taxonomy" id="37328"/>
    <lineage>
        <taxon>Bacteria</taxon>
        <taxon>Bacillati</taxon>
        <taxon>Actinomycetota</taxon>
        <taxon>Actinomycetes</taxon>
        <taxon>Mycobacteriales</taxon>
        <taxon>Nocardiaceae</taxon>
        <taxon>Nocardia</taxon>
    </lineage>
</organism>
<evidence type="ECO:0000313" key="2">
    <source>
        <dbReference type="Proteomes" id="UP001611263"/>
    </source>
</evidence>